<evidence type="ECO:0000313" key="2">
    <source>
        <dbReference type="EMBL" id="CAB0002036.1"/>
    </source>
</evidence>
<proteinExistence type="predicted"/>
<dbReference type="EMBL" id="CADCXU010011894">
    <property type="protein sequence ID" value="CAB0002036.1"/>
    <property type="molecule type" value="Genomic_DNA"/>
</dbReference>
<dbReference type="Proteomes" id="UP000479000">
    <property type="component" value="Unassembled WGS sequence"/>
</dbReference>
<keyword evidence="3" id="KW-1185">Reference proteome</keyword>
<dbReference type="AlphaFoldDB" id="A0A6H5GF57"/>
<organism evidence="2 3">
    <name type="scientific">Nesidiocoris tenuis</name>
    <dbReference type="NCBI Taxonomy" id="355587"/>
    <lineage>
        <taxon>Eukaryota</taxon>
        <taxon>Metazoa</taxon>
        <taxon>Ecdysozoa</taxon>
        <taxon>Arthropoda</taxon>
        <taxon>Hexapoda</taxon>
        <taxon>Insecta</taxon>
        <taxon>Pterygota</taxon>
        <taxon>Neoptera</taxon>
        <taxon>Paraneoptera</taxon>
        <taxon>Hemiptera</taxon>
        <taxon>Heteroptera</taxon>
        <taxon>Panheteroptera</taxon>
        <taxon>Cimicomorpha</taxon>
        <taxon>Miridae</taxon>
        <taxon>Dicyphina</taxon>
        <taxon>Nesidiocoris</taxon>
    </lineage>
</organism>
<evidence type="ECO:0000313" key="1">
    <source>
        <dbReference type="EMBL" id="CAB0002035.1"/>
    </source>
</evidence>
<feature type="non-terminal residue" evidence="2">
    <location>
        <position position="63"/>
    </location>
</feature>
<protein>
    <submittedName>
        <fullName evidence="2">Uncharacterized protein</fullName>
    </submittedName>
</protein>
<dbReference type="Gene3D" id="1.20.1070.10">
    <property type="entry name" value="Rhodopsin 7-helix transmembrane proteins"/>
    <property type="match status" value="1"/>
</dbReference>
<evidence type="ECO:0000313" key="3">
    <source>
        <dbReference type="Proteomes" id="UP000479000"/>
    </source>
</evidence>
<gene>
    <name evidence="1" type="ORF">NTEN_LOCUS7822</name>
    <name evidence="2" type="ORF">NTEN_LOCUS7823</name>
</gene>
<name>A0A6H5GF57_9HEMI</name>
<sequence>MFDRQSAEKVDTRLQDGLFLMAVSNSCMNPLVYGSYAMNFRQECRSCFAYFFKNSGTLDAKST</sequence>
<dbReference type="OrthoDB" id="6435638at2759"/>
<reference evidence="2 3" key="1">
    <citation type="submission" date="2020-02" db="EMBL/GenBank/DDBJ databases">
        <authorList>
            <person name="Ferguson B K."/>
        </authorList>
    </citation>
    <scope>NUCLEOTIDE SEQUENCE [LARGE SCALE GENOMIC DNA]</scope>
</reference>
<dbReference type="EMBL" id="CADCXU010011893">
    <property type="protein sequence ID" value="CAB0002035.1"/>
    <property type="molecule type" value="Genomic_DNA"/>
</dbReference>
<accession>A0A6H5GF57</accession>